<evidence type="ECO:0000256" key="2">
    <source>
        <dbReference type="ARBA" id="ARBA00022792"/>
    </source>
</evidence>
<comment type="subcellular location">
    <subcellularLocation>
        <location evidence="1">Mitochondrion inner membrane</location>
    </subcellularLocation>
</comment>
<name>A0ABR1K3I3_9AGAR</name>
<keyword evidence="5" id="KW-1133">Transmembrane helix</keyword>
<evidence type="ECO:0000256" key="4">
    <source>
        <dbReference type="ARBA" id="ARBA00023136"/>
    </source>
</evidence>
<organism evidence="6 7">
    <name type="scientific">Marasmiellus scandens</name>
    <dbReference type="NCBI Taxonomy" id="2682957"/>
    <lineage>
        <taxon>Eukaryota</taxon>
        <taxon>Fungi</taxon>
        <taxon>Dikarya</taxon>
        <taxon>Basidiomycota</taxon>
        <taxon>Agaricomycotina</taxon>
        <taxon>Agaricomycetes</taxon>
        <taxon>Agaricomycetidae</taxon>
        <taxon>Agaricales</taxon>
        <taxon>Marasmiineae</taxon>
        <taxon>Omphalotaceae</taxon>
        <taxon>Marasmiellus</taxon>
    </lineage>
</organism>
<dbReference type="EMBL" id="JBANRG010000002">
    <property type="protein sequence ID" value="KAK7470162.1"/>
    <property type="molecule type" value="Genomic_DNA"/>
</dbReference>
<reference evidence="6 7" key="1">
    <citation type="submission" date="2024-01" db="EMBL/GenBank/DDBJ databases">
        <title>A draft genome for the cacao thread blight pathogen Marasmiellus scandens.</title>
        <authorList>
            <person name="Baruah I.K."/>
            <person name="Leung J."/>
            <person name="Bukari Y."/>
            <person name="Amoako-Attah I."/>
            <person name="Meinhardt L.W."/>
            <person name="Bailey B.A."/>
            <person name="Cohen S.P."/>
        </authorList>
    </citation>
    <scope>NUCLEOTIDE SEQUENCE [LARGE SCALE GENOMIC DNA]</scope>
    <source>
        <strain evidence="6 7">GH-19</strain>
    </source>
</reference>
<gene>
    <name evidence="6" type="ORF">VKT23_001600</name>
</gene>
<comment type="caution">
    <text evidence="6">The sequence shown here is derived from an EMBL/GenBank/DDBJ whole genome shotgun (WGS) entry which is preliminary data.</text>
</comment>
<proteinExistence type="predicted"/>
<evidence type="ECO:0000256" key="3">
    <source>
        <dbReference type="ARBA" id="ARBA00023128"/>
    </source>
</evidence>
<keyword evidence="7" id="KW-1185">Reference proteome</keyword>
<keyword evidence="4 5" id="KW-0472">Membrane</keyword>
<evidence type="ECO:0000313" key="6">
    <source>
        <dbReference type="EMBL" id="KAK7470162.1"/>
    </source>
</evidence>
<evidence type="ECO:0000256" key="1">
    <source>
        <dbReference type="ARBA" id="ARBA00004273"/>
    </source>
</evidence>
<accession>A0ABR1K3I3</accession>
<dbReference type="Pfam" id="PF02238">
    <property type="entry name" value="COX7a"/>
    <property type="match status" value="1"/>
</dbReference>
<protein>
    <submittedName>
        <fullName evidence="6">Uncharacterized protein</fullName>
    </submittedName>
</protein>
<keyword evidence="2" id="KW-0999">Mitochondrion inner membrane</keyword>
<keyword evidence="5" id="KW-0812">Transmembrane</keyword>
<evidence type="ECO:0000313" key="7">
    <source>
        <dbReference type="Proteomes" id="UP001498398"/>
    </source>
</evidence>
<evidence type="ECO:0000256" key="5">
    <source>
        <dbReference type="SAM" id="Phobius"/>
    </source>
</evidence>
<dbReference type="InterPro" id="IPR039297">
    <property type="entry name" value="COX7a"/>
</dbReference>
<keyword evidence="3" id="KW-0496">Mitochondrion</keyword>
<dbReference type="Proteomes" id="UP001498398">
    <property type="component" value="Unassembled WGS sequence"/>
</dbReference>
<feature type="transmembrane region" description="Helical" evidence="5">
    <location>
        <begin position="35"/>
        <end position="59"/>
    </location>
</feature>
<sequence length="66" mass="7507">MLDGIYNKKYNIIDLQKKYQNDHRPIYYRPPRRVLYIRTFSVGMALGAVGAVTGIYQLVAGKPSSS</sequence>